<dbReference type="CDD" id="cd06464">
    <property type="entry name" value="ACD_sHsps-like"/>
    <property type="match status" value="1"/>
</dbReference>
<dbReference type="RefSeq" id="XP_024335016.1">
    <property type="nucleotide sequence ID" value="XM_024486863.1"/>
</dbReference>
<evidence type="ECO:0000259" key="5">
    <source>
        <dbReference type="PROSITE" id="PS01031"/>
    </source>
</evidence>
<dbReference type="SUPFAM" id="SSF49764">
    <property type="entry name" value="HSP20-like chaperones"/>
    <property type="match status" value="1"/>
</dbReference>
<dbReference type="OrthoDB" id="1431247at2759"/>
<protein>
    <recommendedName>
        <fullName evidence="5">SHSP domain-containing protein</fullName>
    </recommendedName>
</protein>
<feature type="domain" description="SHSP" evidence="5">
    <location>
        <begin position="4"/>
        <end position="140"/>
    </location>
</feature>
<dbReference type="PROSITE" id="PS01031">
    <property type="entry name" value="SHSP"/>
    <property type="match status" value="1"/>
</dbReference>
<evidence type="ECO:0000313" key="7">
    <source>
        <dbReference type="Proteomes" id="UP000194127"/>
    </source>
</evidence>
<dbReference type="Pfam" id="PF00011">
    <property type="entry name" value="HSP20"/>
    <property type="match status" value="1"/>
</dbReference>
<gene>
    <name evidence="6" type="ORF">POSPLADRAFT_1154616</name>
</gene>
<dbReference type="InterPro" id="IPR031107">
    <property type="entry name" value="Small_HSP"/>
</dbReference>
<evidence type="ECO:0000256" key="4">
    <source>
        <dbReference type="SAM" id="MobiDB-lite"/>
    </source>
</evidence>
<proteinExistence type="inferred from homology"/>
<evidence type="ECO:0000313" key="6">
    <source>
        <dbReference type="EMBL" id="OSX58222.1"/>
    </source>
</evidence>
<evidence type="ECO:0000256" key="2">
    <source>
        <dbReference type="PROSITE-ProRule" id="PRU00285"/>
    </source>
</evidence>
<accession>A0A1X6MPV4</accession>
<organism evidence="6 7">
    <name type="scientific">Postia placenta MAD-698-R-SB12</name>
    <dbReference type="NCBI Taxonomy" id="670580"/>
    <lineage>
        <taxon>Eukaryota</taxon>
        <taxon>Fungi</taxon>
        <taxon>Dikarya</taxon>
        <taxon>Basidiomycota</taxon>
        <taxon>Agaricomycotina</taxon>
        <taxon>Agaricomycetes</taxon>
        <taxon>Polyporales</taxon>
        <taxon>Adustoporiaceae</taxon>
        <taxon>Rhodonia</taxon>
    </lineage>
</organism>
<dbReference type="InterPro" id="IPR008978">
    <property type="entry name" value="HSP20-like_chaperone"/>
</dbReference>
<sequence>MLTSSIPSYRMDLCDDPASPRVVAMLELPGLKQDDISVRIEDGTLVIQGERRFHNLVHPSASPSPPSALQLHEGNTAGLPRGYHAQEIKYGMFHRTLALPPGTQTEHVQASLSDGMLTVSWPRYPTEVPTTDRYAGEVAE</sequence>
<evidence type="ECO:0000256" key="1">
    <source>
        <dbReference type="ARBA" id="ARBA00023016"/>
    </source>
</evidence>
<dbReference type="EMBL" id="KZ110605">
    <property type="protein sequence ID" value="OSX58222.1"/>
    <property type="molecule type" value="Genomic_DNA"/>
</dbReference>
<keyword evidence="1" id="KW-0346">Stress response</keyword>
<reference evidence="6 7" key="1">
    <citation type="submission" date="2017-04" db="EMBL/GenBank/DDBJ databases">
        <title>Genome Sequence of the Model Brown-Rot Fungus Postia placenta SB12.</title>
        <authorList>
            <consortium name="DOE Joint Genome Institute"/>
            <person name="Gaskell J."/>
            <person name="Kersten P."/>
            <person name="Larrondo L.F."/>
            <person name="Canessa P."/>
            <person name="Martinez D."/>
            <person name="Hibbett D."/>
            <person name="Schmoll M."/>
            <person name="Kubicek C.P."/>
            <person name="Martinez A.T."/>
            <person name="Yadav J."/>
            <person name="Master E."/>
            <person name="Magnuson J.K."/>
            <person name="James T."/>
            <person name="Yaver D."/>
            <person name="Berka R."/>
            <person name="Labutti K."/>
            <person name="Lipzen A."/>
            <person name="Aerts A."/>
            <person name="Barry K."/>
            <person name="Henrissat B."/>
            <person name="Blanchette R."/>
            <person name="Grigoriev I."/>
            <person name="Cullen D."/>
        </authorList>
    </citation>
    <scope>NUCLEOTIDE SEQUENCE [LARGE SCALE GENOMIC DNA]</scope>
    <source>
        <strain evidence="6 7">MAD-698-R-SB12</strain>
    </source>
</reference>
<evidence type="ECO:0000256" key="3">
    <source>
        <dbReference type="RuleBase" id="RU003616"/>
    </source>
</evidence>
<keyword evidence="7" id="KW-1185">Reference proteome</keyword>
<dbReference type="AlphaFoldDB" id="A0A1X6MPV4"/>
<dbReference type="Gene3D" id="2.60.40.790">
    <property type="match status" value="1"/>
</dbReference>
<dbReference type="Proteomes" id="UP000194127">
    <property type="component" value="Unassembled WGS sequence"/>
</dbReference>
<feature type="region of interest" description="Disordered" evidence="4">
    <location>
        <begin position="58"/>
        <end position="77"/>
    </location>
</feature>
<dbReference type="GeneID" id="36331812"/>
<comment type="similarity">
    <text evidence="2 3">Belongs to the small heat shock protein (HSP20) family.</text>
</comment>
<dbReference type="PANTHER" id="PTHR11527">
    <property type="entry name" value="HEAT-SHOCK PROTEIN 20 FAMILY MEMBER"/>
    <property type="match status" value="1"/>
</dbReference>
<dbReference type="STRING" id="670580.A0A1X6MPV4"/>
<name>A0A1X6MPV4_9APHY</name>
<dbReference type="InterPro" id="IPR002068">
    <property type="entry name" value="A-crystallin/Hsp20_dom"/>
</dbReference>